<evidence type="ECO:0000313" key="2">
    <source>
        <dbReference type="Proteomes" id="UP000469011"/>
    </source>
</evidence>
<protein>
    <submittedName>
        <fullName evidence="1">Uncharacterized protein</fullName>
    </submittedName>
</protein>
<gene>
    <name evidence="1" type="ORF">GTK09_14410</name>
</gene>
<dbReference type="EMBL" id="JAAAMG010000011">
    <property type="protein sequence ID" value="NDW05616.1"/>
    <property type="molecule type" value="Genomic_DNA"/>
</dbReference>
<organism evidence="1 2">
    <name type="scientific">Jiella pacifica</name>
    <dbReference type="NCBI Taxonomy" id="2696469"/>
    <lineage>
        <taxon>Bacteria</taxon>
        <taxon>Pseudomonadati</taxon>
        <taxon>Pseudomonadota</taxon>
        <taxon>Alphaproteobacteria</taxon>
        <taxon>Hyphomicrobiales</taxon>
        <taxon>Aurantimonadaceae</taxon>
        <taxon>Jiella</taxon>
    </lineage>
</organism>
<dbReference type="Pfam" id="PF20242">
    <property type="entry name" value="Emfourin"/>
    <property type="match status" value="1"/>
</dbReference>
<evidence type="ECO:0000313" key="1">
    <source>
        <dbReference type="EMBL" id="NDW05616.1"/>
    </source>
</evidence>
<dbReference type="Proteomes" id="UP000469011">
    <property type="component" value="Unassembled WGS sequence"/>
</dbReference>
<accession>A0A6N9T6C6</accession>
<dbReference type="InterPro" id="IPR049457">
    <property type="entry name" value="Emfourin"/>
</dbReference>
<sequence>MIVKIATSGGFAGIPAAGINKTVDVSSLPPPLQERVCRAFEPPKLKRLEKSGAPDTSVDRFNYAITVTDDAGEVHRYRLEESVLPAELIDLMDEM</sequence>
<proteinExistence type="predicted"/>
<reference evidence="1 2" key="1">
    <citation type="submission" date="2020-01" db="EMBL/GenBank/DDBJ databases">
        <title>Jiella pacifica sp. nov.</title>
        <authorList>
            <person name="Xue Z."/>
            <person name="Zhu S."/>
            <person name="Chen J."/>
            <person name="Yang J."/>
        </authorList>
    </citation>
    <scope>NUCLEOTIDE SEQUENCE [LARGE SCALE GENOMIC DNA]</scope>
    <source>
        <strain evidence="1 2">40Bstr34</strain>
    </source>
</reference>
<name>A0A6N9T6C6_9HYPH</name>
<keyword evidence="2" id="KW-1185">Reference proteome</keyword>
<dbReference type="AlphaFoldDB" id="A0A6N9T6C6"/>
<comment type="caution">
    <text evidence="1">The sequence shown here is derived from an EMBL/GenBank/DDBJ whole genome shotgun (WGS) entry which is preliminary data.</text>
</comment>